<evidence type="ECO:0000313" key="2">
    <source>
        <dbReference type="Proteomes" id="UP000280861"/>
    </source>
</evidence>
<dbReference type="EMBL" id="UXAU01000038">
    <property type="protein sequence ID" value="VDC31163.1"/>
    <property type="molecule type" value="Genomic_DNA"/>
</dbReference>
<dbReference type="AlphaFoldDB" id="A0A3P5X976"/>
<dbReference type="OrthoDB" id="4952924at2"/>
<reference evidence="1 2" key="1">
    <citation type="submission" date="2018-11" db="EMBL/GenBank/DDBJ databases">
        <authorList>
            <person name="Criscuolo A."/>
        </authorList>
    </citation>
    <scope>NUCLEOTIDE SEQUENCE [LARGE SCALE GENOMIC DNA]</scope>
    <source>
        <strain evidence="1">AT11b</strain>
    </source>
</reference>
<evidence type="ECO:0000313" key="1">
    <source>
        <dbReference type="EMBL" id="VDC31163.1"/>
    </source>
</evidence>
<protein>
    <submittedName>
        <fullName evidence="1">Uncharacterized protein</fullName>
    </submittedName>
</protein>
<dbReference type="RefSeq" id="WP_124092959.1">
    <property type="nucleotide sequence ID" value="NZ_CBCRYA010000001.1"/>
</dbReference>
<dbReference type="Proteomes" id="UP000280861">
    <property type="component" value="Unassembled WGS sequence"/>
</dbReference>
<keyword evidence="2" id="KW-1185">Reference proteome</keyword>
<accession>A0A3P5X976</accession>
<organism evidence="1 2">
    <name type="scientific">Arthrobacter ulcerisalmonis</name>
    <dbReference type="NCBI Taxonomy" id="2483813"/>
    <lineage>
        <taxon>Bacteria</taxon>
        <taxon>Bacillati</taxon>
        <taxon>Actinomycetota</taxon>
        <taxon>Actinomycetes</taxon>
        <taxon>Micrococcales</taxon>
        <taxon>Micrococcaceae</taxon>
        <taxon>Arthrobacter</taxon>
    </lineage>
</organism>
<gene>
    <name evidence="1" type="ORF">PSET11_02877</name>
</gene>
<name>A0A3P5X976_9MICC</name>
<proteinExistence type="predicted"/>
<sequence>MTTSWPRLKVLVRVEVDTSSADIRVLGTLSPQNLYALTSIIRRINAICPGIPIVLNLTDAKLGMLVPTDIIGSSFVGTAAGYPMLPHPRLTVLAPTTT</sequence>